<dbReference type="EMBL" id="JAPDGR010003930">
    <property type="protein sequence ID" value="KAJ2969696.1"/>
    <property type="molecule type" value="Genomic_DNA"/>
</dbReference>
<evidence type="ECO:0000313" key="1">
    <source>
        <dbReference type="EMBL" id="KAJ2969696.1"/>
    </source>
</evidence>
<sequence length="404" mass="43303">MFKLADLAEQEKEVLATIETWDNGKPYGDALGDLGEVIDCIRYYAGWADKIYGQTIPTTAQKFAYTLKQPIGVCGQIIPARGVARLPYLEANDSIGGIVELSPCNGRVEIGTALACGNTVVLKPAEQTPLSILYFANLIVKAGFPPGVVNITFSHNIVANHHKSLLWGGGEKEGPRDIGKMRFTVFANHFANSSSRNPLMRFGTFYIANNVFSNYANKPPLYPTSGAATGSPSGSDVRGTDTMENGDEVSYMPNFQYNLGVYNLSSVLVSGNYFDQTGCTPRTPHGFSRSRTSRRQGSQAFSAAGCLVTYRNERYMPYAATAVALRHFAPSPGSPVPLRPAWDQSGASLGGKQARSGPSGSPAACSIRVPGLGTALGLTALSSSLSFKYQGHPSPCNLLCREDF</sequence>
<proteinExistence type="predicted"/>
<reference evidence="1" key="1">
    <citation type="submission" date="2022-10" db="EMBL/GenBank/DDBJ databases">
        <title>Genome Sequence of Xylaria curta.</title>
        <authorList>
            <person name="Buettner E."/>
        </authorList>
    </citation>
    <scope>NUCLEOTIDE SEQUENCE</scope>
    <source>
        <strain evidence="1">Babe10</strain>
    </source>
</reference>
<dbReference type="Proteomes" id="UP001143856">
    <property type="component" value="Unassembled WGS sequence"/>
</dbReference>
<name>A0ACC1MTL9_9PEZI</name>
<keyword evidence="2" id="KW-1185">Reference proteome</keyword>
<organism evidence="1 2">
    <name type="scientific">Xylaria curta</name>
    <dbReference type="NCBI Taxonomy" id="42375"/>
    <lineage>
        <taxon>Eukaryota</taxon>
        <taxon>Fungi</taxon>
        <taxon>Dikarya</taxon>
        <taxon>Ascomycota</taxon>
        <taxon>Pezizomycotina</taxon>
        <taxon>Sordariomycetes</taxon>
        <taxon>Xylariomycetidae</taxon>
        <taxon>Xylariales</taxon>
        <taxon>Xylariaceae</taxon>
        <taxon>Xylaria</taxon>
    </lineage>
</organism>
<gene>
    <name evidence="1" type="ORF">NUW58_g9920</name>
</gene>
<protein>
    <submittedName>
        <fullName evidence="1">Uncharacterized protein</fullName>
    </submittedName>
</protein>
<evidence type="ECO:0000313" key="2">
    <source>
        <dbReference type="Proteomes" id="UP001143856"/>
    </source>
</evidence>
<comment type="caution">
    <text evidence="1">The sequence shown here is derived from an EMBL/GenBank/DDBJ whole genome shotgun (WGS) entry which is preliminary data.</text>
</comment>
<accession>A0ACC1MTL9</accession>